<evidence type="ECO:0000256" key="1">
    <source>
        <dbReference type="SAM" id="Phobius"/>
    </source>
</evidence>
<accession>A0A5R9C2P0</accession>
<feature type="transmembrane region" description="Helical" evidence="1">
    <location>
        <begin position="5"/>
        <end position="22"/>
    </location>
</feature>
<protein>
    <submittedName>
        <fullName evidence="2">DUF3267 domain-containing protein</fullName>
    </submittedName>
</protein>
<dbReference type="Pfam" id="PF11667">
    <property type="entry name" value="DUF3267"/>
    <property type="match status" value="1"/>
</dbReference>
<comment type="caution">
    <text evidence="2">The sequence shown here is derived from an EMBL/GenBank/DDBJ whole genome shotgun (WGS) entry which is preliminary data.</text>
</comment>
<evidence type="ECO:0000313" key="2">
    <source>
        <dbReference type="EMBL" id="TLQ06965.1"/>
    </source>
</evidence>
<sequence>MASIPLFIFFLILFIMYTYIFLENKDYSFSLNNGSFIGFILFFLLYFLLIVFHELIHGLFFKVFKKDRKVKFGFKNGFAYATSPHSFYSKGKFIWICLTPFTFITLILLSAVSLGFIPVNLFVNMASLHAAACVGDFYWVFLLSRHPGNILVEDTEQGMTVYLNN</sequence>
<feature type="transmembrane region" description="Helical" evidence="1">
    <location>
        <begin position="93"/>
        <end position="116"/>
    </location>
</feature>
<keyword evidence="1" id="KW-0812">Transmembrane</keyword>
<dbReference type="OrthoDB" id="2365065at2"/>
<keyword evidence="1" id="KW-0472">Membrane</keyword>
<feature type="transmembrane region" description="Helical" evidence="1">
    <location>
        <begin position="122"/>
        <end position="141"/>
    </location>
</feature>
<dbReference type="EMBL" id="VBTE01000022">
    <property type="protein sequence ID" value="TLQ06965.1"/>
    <property type="molecule type" value="Genomic_DNA"/>
</dbReference>
<evidence type="ECO:0000313" key="3">
    <source>
        <dbReference type="Proteomes" id="UP000307201"/>
    </source>
</evidence>
<reference evidence="2 3" key="1">
    <citation type="submission" date="2019-05" db="EMBL/GenBank/DDBJ databases">
        <title>The metagenome of a microbial culture collection derived from dairy environment covers the genomic content of the human microbiome.</title>
        <authorList>
            <person name="Roder T."/>
            <person name="Wuthrich D."/>
            <person name="Sattari Z."/>
            <person name="Von Ah U."/>
            <person name="Bar C."/>
            <person name="Ronchi F."/>
            <person name="Macpherson A.J."/>
            <person name="Ganal-Vonarburg S.C."/>
            <person name="Bruggmann R."/>
            <person name="Vergeres G."/>
        </authorList>
    </citation>
    <scope>NUCLEOTIDE SEQUENCE [LARGE SCALE GENOMIC DNA]</scope>
    <source>
        <strain evidence="2 3">FAM 24235</strain>
    </source>
</reference>
<dbReference type="Proteomes" id="UP000307201">
    <property type="component" value="Unassembled WGS sequence"/>
</dbReference>
<dbReference type="InterPro" id="IPR021683">
    <property type="entry name" value="DUF3267"/>
</dbReference>
<organism evidence="2 3">
    <name type="scientific">Marinilactibacillus psychrotolerans</name>
    <dbReference type="NCBI Taxonomy" id="191770"/>
    <lineage>
        <taxon>Bacteria</taxon>
        <taxon>Bacillati</taxon>
        <taxon>Bacillota</taxon>
        <taxon>Bacilli</taxon>
        <taxon>Lactobacillales</taxon>
        <taxon>Carnobacteriaceae</taxon>
        <taxon>Marinilactibacillus</taxon>
    </lineage>
</organism>
<proteinExistence type="predicted"/>
<gene>
    <name evidence="2" type="ORF">FEZ48_08060</name>
</gene>
<feature type="transmembrane region" description="Helical" evidence="1">
    <location>
        <begin position="34"/>
        <end position="61"/>
    </location>
</feature>
<name>A0A5R9C2P0_9LACT</name>
<keyword evidence="1" id="KW-1133">Transmembrane helix</keyword>
<dbReference type="AlphaFoldDB" id="A0A5R9C2P0"/>